<dbReference type="Pfam" id="PF13860">
    <property type="entry name" value="FlgD_ig"/>
    <property type="match status" value="1"/>
</dbReference>
<proteinExistence type="predicted"/>
<organism evidence="3 4">
    <name type="scientific">Eiseniibacteriota bacterium</name>
    <dbReference type="NCBI Taxonomy" id="2212470"/>
    <lineage>
        <taxon>Bacteria</taxon>
        <taxon>Candidatus Eiseniibacteriota</taxon>
    </lineage>
</organism>
<accession>A0A933W1L3</accession>
<evidence type="ECO:0000259" key="2">
    <source>
        <dbReference type="Pfam" id="PF13860"/>
    </source>
</evidence>
<gene>
    <name evidence="3" type="ORF">HZA61_06730</name>
</gene>
<dbReference type="SUPFAM" id="SSF74853">
    <property type="entry name" value="Lamin A/C globular tail domain"/>
    <property type="match status" value="1"/>
</dbReference>
<dbReference type="InterPro" id="IPR036415">
    <property type="entry name" value="Lamin_tail_dom_sf"/>
</dbReference>
<dbReference type="InterPro" id="IPR025965">
    <property type="entry name" value="FlgD/Vpr_Ig-like"/>
</dbReference>
<dbReference type="Pfam" id="PF00932">
    <property type="entry name" value="LTD"/>
    <property type="match status" value="1"/>
</dbReference>
<dbReference type="AlphaFoldDB" id="A0A933W1L3"/>
<dbReference type="InterPro" id="IPR001322">
    <property type="entry name" value="Lamin_tail_dom"/>
</dbReference>
<feature type="non-terminal residue" evidence="3">
    <location>
        <position position="1"/>
    </location>
</feature>
<dbReference type="Gene3D" id="2.60.40.4070">
    <property type="match status" value="1"/>
</dbReference>
<protein>
    <submittedName>
        <fullName evidence="3">Lamin tail domain-containing protein</fullName>
    </submittedName>
</protein>
<dbReference type="Proteomes" id="UP000696931">
    <property type="component" value="Unassembled WGS sequence"/>
</dbReference>
<reference evidence="3" key="1">
    <citation type="submission" date="2020-07" db="EMBL/GenBank/DDBJ databases">
        <title>Huge and variable diversity of episymbiotic CPR bacteria and DPANN archaea in groundwater ecosystems.</title>
        <authorList>
            <person name="He C.Y."/>
            <person name="Keren R."/>
            <person name="Whittaker M."/>
            <person name="Farag I.F."/>
            <person name="Doudna J."/>
            <person name="Cate J.H.D."/>
            <person name="Banfield J.F."/>
        </authorList>
    </citation>
    <scope>NUCLEOTIDE SEQUENCE</scope>
    <source>
        <strain evidence="3">NC_groundwater_1813_Pr3_B-0.1um_71_17</strain>
    </source>
</reference>
<evidence type="ECO:0000313" key="3">
    <source>
        <dbReference type="EMBL" id="MBI5169165.1"/>
    </source>
</evidence>
<evidence type="ECO:0000259" key="1">
    <source>
        <dbReference type="Pfam" id="PF00932"/>
    </source>
</evidence>
<name>A0A933W1L3_UNCEI</name>
<comment type="caution">
    <text evidence="3">The sequence shown here is derived from an EMBL/GenBank/DDBJ whole genome shotgun (WGS) entry which is preliminary data.</text>
</comment>
<dbReference type="EMBL" id="JACRIW010000044">
    <property type="protein sequence ID" value="MBI5169165.1"/>
    <property type="molecule type" value="Genomic_DNA"/>
</dbReference>
<evidence type="ECO:0000313" key="4">
    <source>
        <dbReference type="Proteomes" id="UP000696931"/>
    </source>
</evidence>
<feature type="domain" description="FlgD/Vpr Ig-like" evidence="2">
    <location>
        <begin position="326"/>
        <end position="373"/>
    </location>
</feature>
<feature type="domain" description="LTD" evidence="1">
    <location>
        <begin position="108"/>
        <end position="237"/>
    </location>
</feature>
<sequence length="388" mass="40606">LVDPYGNDYAGAEAAVHASGVCEISVPWSALGFSFVPADPIRVSVASFLSNASDEILPAGDGNAWRAADVVTQYALAGSGRTLTELADGVVDHALDAYFDGRGACIAPIVVNEEFFEGGVNSQWLEIVNVSQSVLPLSQFKIGDAETPGSNEGMARFPSGVLLEPGAAFVVAYRGATFLSENGMRAGAECTSSDGGTPDMVPFTGWASNVAFNIPNSGDAVLVLDRANTVVDVVTYKNASYPGVRARPAVAALHSLERSSPNADTDDCATDFADRVTPTPAQVMQFTGVGDAALGGTRWAGAYPMPSVGHVHLALQLGEALPAGRRVELLDVTGRRVREIALPAHDMGRMTVEWDGRDSGGRAVAAGVYFAHVRVSGRSLVQRLVIAR</sequence>